<accession>A0A1H5JEC0</accession>
<protein>
    <submittedName>
        <fullName evidence="1">Uncharacterized protein</fullName>
    </submittedName>
</protein>
<organism evidence="1 2">
    <name type="scientific">Bradyrhizobium erythrophlei</name>
    <dbReference type="NCBI Taxonomy" id="1437360"/>
    <lineage>
        <taxon>Bacteria</taxon>
        <taxon>Pseudomonadati</taxon>
        <taxon>Pseudomonadota</taxon>
        <taxon>Alphaproteobacteria</taxon>
        <taxon>Hyphomicrobiales</taxon>
        <taxon>Nitrobacteraceae</taxon>
        <taxon>Bradyrhizobium</taxon>
    </lineage>
</organism>
<dbReference type="Proteomes" id="UP000198992">
    <property type="component" value="Unassembled WGS sequence"/>
</dbReference>
<sequence length="43" mass="4804">MKGLLQAVGIILVLYAADQHFNHGQYTDAVQRMASQMRHSFGV</sequence>
<reference evidence="1 2" key="1">
    <citation type="submission" date="2016-10" db="EMBL/GenBank/DDBJ databases">
        <authorList>
            <person name="de Groot N.N."/>
        </authorList>
    </citation>
    <scope>NUCLEOTIDE SEQUENCE [LARGE SCALE GENOMIC DNA]</scope>
    <source>
        <strain evidence="1 2">MT12</strain>
    </source>
</reference>
<proteinExistence type="predicted"/>
<name>A0A1H5JEC0_9BRAD</name>
<dbReference type="AlphaFoldDB" id="A0A1H5JEC0"/>
<dbReference type="EMBL" id="FNTH01000001">
    <property type="protein sequence ID" value="SEE50351.1"/>
    <property type="molecule type" value="Genomic_DNA"/>
</dbReference>
<evidence type="ECO:0000313" key="1">
    <source>
        <dbReference type="EMBL" id="SEE50351.1"/>
    </source>
</evidence>
<evidence type="ECO:0000313" key="2">
    <source>
        <dbReference type="Proteomes" id="UP000198992"/>
    </source>
</evidence>
<gene>
    <name evidence="1" type="ORF">SAMN05444164_8375</name>
</gene>